<keyword evidence="1" id="KW-0805">Transcription regulation</keyword>
<accession>A0A1G7XK40</accession>
<dbReference type="Gene3D" id="2.60.120.10">
    <property type="entry name" value="Jelly Rolls"/>
    <property type="match status" value="1"/>
</dbReference>
<dbReference type="SUPFAM" id="SSF51215">
    <property type="entry name" value="Regulatory protein AraC"/>
    <property type="match status" value="1"/>
</dbReference>
<feature type="domain" description="HTH araC/xylS-type" evidence="5">
    <location>
        <begin position="174"/>
        <end position="272"/>
    </location>
</feature>
<gene>
    <name evidence="6" type="ORF">SAMN04488136_103223</name>
</gene>
<dbReference type="EMBL" id="FNDD01000003">
    <property type="protein sequence ID" value="SDG84572.1"/>
    <property type="molecule type" value="Genomic_DNA"/>
</dbReference>
<evidence type="ECO:0000313" key="6">
    <source>
        <dbReference type="EMBL" id="SDG84572.1"/>
    </source>
</evidence>
<dbReference type="Proteomes" id="UP000198854">
    <property type="component" value="Unassembled WGS sequence"/>
</dbReference>
<dbReference type="STRING" id="861298.SAMN04488136_103223"/>
<dbReference type="SUPFAM" id="SSF46689">
    <property type="entry name" value="Homeodomain-like"/>
    <property type="match status" value="2"/>
</dbReference>
<keyword evidence="2" id="KW-0238">DNA-binding</keyword>
<evidence type="ECO:0000256" key="1">
    <source>
        <dbReference type="ARBA" id="ARBA00023015"/>
    </source>
</evidence>
<evidence type="ECO:0000256" key="4">
    <source>
        <dbReference type="ARBA" id="ARBA00023163"/>
    </source>
</evidence>
<dbReference type="SMART" id="SM00342">
    <property type="entry name" value="HTH_ARAC"/>
    <property type="match status" value="1"/>
</dbReference>
<dbReference type="Pfam" id="PF12833">
    <property type="entry name" value="HTH_18"/>
    <property type="match status" value="1"/>
</dbReference>
<dbReference type="PROSITE" id="PS00041">
    <property type="entry name" value="HTH_ARAC_FAMILY_1"/>
    <property type="match status" value="1"/>
</dbReference>
<dbReference type="PROSITE" id="PS01124">
    <property type="entry name" value="HTH_ARAC_FAMILY_2"/>
    <property type="match status" value="1"/>
</dbReference>
<protein>
    <submittedName>
        <fullName evidence="6">Transcriptional regulator, AraC family</fullName>
    </submittedName>
</protein>
<keyword evidence="7" id="KW-1185">Reference proteome</keyword>
<evidence type="ECO:0000313" key="7">
    <source>
        <dbReference type="Proteomes" id="UP000198854"/>
    </source>
</evidence>
<dbReference type="InterPro" id="IPR037923">
    <property type="entry name" value="HTH-like"/>
</dbReference>
<evidence type="ECO:0000259" key="5">
    <source>
        <dbReference type="PROSITE" id="PS01124"/>
    </source>
</evidence>
<dbReference type="PANTHER" id="PTHR46796:SF10">
    <property type="entry name" value="TRANSCRIPTIONAL ACTIVATOR FEAR"/>
    <property type="match status" value="1"/>
</dbReference>
<evidence type="ECO:0000256" key="2">
    <source>
        <dbReference type="ARBA" id="ARBA00023125"/>
    </source>
</evidence>
<dbReference type="AlphaFoldDB" id="A0A1G7XK40"/>
<sequence>MMEKEPFITLLNSHADAKLLSPRPAELITLPSYMDCHDHAYTQIVIGLKGQAEFEVRGLGNMVGPGQGCVVTPETDHAFGGVQTQSDILVLNLPLPSEDNPLMVQRINELNRSDTYFKLDNQIQRIIHMLVSEMSSHPDDLLLSRACNDTVIALLQRHITAFQTTRKESRFDLDAIDRYIETHIGHRISVAQLAGSVYLGESQFHMLFKEQMGITPHQYVLGKRIDLAKLLIEKGELSFGQIADITGFSGQSTFTHSFSRLQGMSPSQYKKQYSVK</sequence>
<dbReference type="Gene3D" id="1.10.10.60">
    <property type="entry name" value="Homeodomain-like"/>
    <property type="match status" value="2"/>
</dbReference>
<dbReference type="GO" id="GO:0003700">
    <property type="term" value="F:DNA-binding transcription factor activity"/>
    <property type="evidence" value="ECO:0007669"/>
    <property type="project" value="InterPro"/>
</dbReference>
<name>A0A1G7XK40_9VIBR</name>
<dbReference type="InterPro" id="IPR014710">
    <property type="entry name" value="RmlC-like_jellyroll"/>
</dbReference>
<dbReference type="PANTHER" id="PTHR46796">
    <property type="entry name" value="HTH-TYPE TRANSCRIPTIONAL ACTIVATOR RHAS-RELATED"/>
    <property type="match status" value="1"/>
</dbReference>
<dbReference type="InterPro" id="IPR018060">
    <property type="entry name" value="HTH_AraC"/>
</dbReference>
<keyword evidence="3" id="KW-0010">Activator</keyword>
<dbReference type="InterPro" id="IPR018062">
    <property type="entry name" value="HTH_AraC-typ_CS"/>
</dbReference>
<dbReference type="GO" id="GO:0043565">
    <property type="term" value="F:sequence-specific DNA binding"/>
    <property type="evidence" value="ECO:0007669"/>
    <property type="project" value="InterPro"/>
</dbReference>
<proteinExistence type="predicted"/>
<keyword evidence="4" id="KW-0804">Transcription</keyword>
<reference evidence="6 7" key="1">
    <citation type="submission" date="2016-10" db="EMBL/GenBank/DDBJ databases">
        <authorList>
            <person name="de Groot N.N."/>
        </authorList>
    </citation>
    <scope>NUCLEOTIDE SEQUENCE [LARGE SCALE GENOMIC DNA]</scope>
    <source>
        <strain evidence="6 7">CGMCC 1.10228</strain>
    </source>
</reference>
<organism evidence="6 7">
    <name type="scientific">Vibrio xiamenensis</name>
    <dbReference type="NCBI Taxonomy" id="861298"/>
    <lineage>
        <taxon>Bacteria</taxon>
        <taxon>Pseudomonadati</taxon>
        <taxon>Pseudomonadota</taxon>
        <taxon>Gammaproteobacteria</taxon>
        <taxon>Vibrionales</taxon>
        <taxon>Vibrionaceae</taxon>
        <taxon>Vibrio</taxon>
    </lineage>
</organism>
<dbReference type="InterPro" id="IPR050204">
    <property type="entry name" value="AraC_XylS_family_regulators"/>
</dbReference>
<evidence type="ECO:0000256" key="3">
    <source>
        <dbReference type="ARBA" id="ARBA00023159"/>
    </source>
</evidence>
<dbReference type="InterPro" id="IPR009057">
    <property type="entry name" value="Homeodomain-like_sf"/>
</dbReference>